<keyword evidence="11" id="KW-1185">Reference proteome</keyword>
<organism evidence="10 11">
    <name type="scientific">Nothophoma quercina</name>
    <dbReference type="NCBI Taxonomy" id="749835"/>
    <lineage>
        <taxon>Eukaryota</taxon>
        <taxon>Fungi</taxon>
        <taxon>Dikarya</taxon>
        <taxon>Ascomycota</taxon>
        <taxon>Pezizomycotina</taxon>
        <taxon>Dothideomycetes</taxon>
        <taxon>Pleosporomycetidae</taxon>
        <taxon>Pleosporales</taxon>
        <taxon>Pleosporineae</taxon>
        <taxon>Didymellaceae</taxon>
        <taxon>Nothophoma</taxon>
    </lineage>
</organism>
<evidence type="ECO:0000256" key="8">
    <source>
        <dbReference type="RuleBase" id="RU366045"/>
    </source>
</evidence>
<comment type="similarity">
    <text evidence="1">Belongs to the metallo-dependent hydrolases superfamily. ACMSD family.</text>
</comment>
<name>A0ABR3RCY1_9PLEO</name>
<dbReference type="Proteomes" id="UP001521222">
    <property type="component" value="Unassembled WGS sequence"/>
</dbReference>
<dbReference type="InterPro" id="IPR032466">
    <property type="entry name" value="Metal_Hydrolase"/>
</dbReference>
<dbReference type="PANTHER" id="PTHR21240">
    <property type="entry name" value="2-AMINO-3-CARBOXYLMUCONATE-6-SEMIALDEHYDE DECARBOXYLASE"/>
    <property type="match status" value="1"/>
</dbReference>
<dbReference type="PANTHER" id="PTHR21240:SF29">
    <property type="entry name" value="AMIDOHYDROLASE-RELATED DOMAIN-CONTAINING PROTEIN"/>
    <property type="match status" value="1"/>
</dbReference>
<dbReference type="Gene3D" id="3.20.20.140">
    <property type="entry name" value="Metal-dependent hydrolases"/>
    <property type="match status" value="1"/>
</dbReference>
<dbReference type="InterPro" id="IPR006680">
    <property type="entry name" value="Amidohydro-rel"/>
</dbReference>
<dbReference type="EC" id="4.1.1.52" evidence="7"/>
<dbReference type="EMBL" id="JAKIXB020000014">
    <property type="protein sequence ID" value="KAL1602310.1"/>
    <property type="molecule type" value="Genomic_DNA"/>
</dbReference>
<dbReference type="InterPro" id="IPR032465">
    <property type="entry name" value="ACMSD"/>
</dbReference>
<evidence type="ECO:0000313" key="10">
    <source>
        <dbReference type="EMBL" id="KAL1602310.1"/>
    </source>
</evidence>
<gene>
    <name evidence="10" type="ORF">SLS59_005000</name>
</gene>
<keyword evidence="3 8" id="KW-0210">Decarboxylase</keyword>
<comment type="catalytic activity">
    <reaction evidence="6">
        <text>6-methylsalicylate + H(+) = 3-methylphenol + CO2</text>
        <dbReference type="Rhea" id="RHEA:23112"/>
        <dbReference type="ChEBI" id="CHEBI:15378"/>
        <dbReference type="ChEBI" id="CHEBI:16526"/>
        <dbReference type="ChEBI" id="CHEBI:17231"/>
        <dbReference type="ChEBI" id="CHEBI:36658"/>
        <dbReference type="EC" id="4.1.1.52"/>
    </reaction>
    <physiologicalReaction direction="left-to-right" evidence="6">
        <dbReference type="Rhea" id="RHEA:23113"/>
    </physiologicalReaction>
</comment>
<proteinExistence type="inferred from homology"/>
<reference evidence="10 11" key="1">
    <citation type="submission" date="2024-02" db="EMBL/GenBank/DDBJ databases">
        <title>De novo assembly and annotation of 12 fungi associated with fruit tree decline syndrome in Ontario, Canada.</title>
        <authorList>
            <person name="Sulman M."/>
            <person name="Ellouze W."/>
            <person name="Ilyukhin E."/>
        </authorList>
    </citation>
    <scope>NUCLEOTIDE SEQUENCE [LARGE SCALE GENOMIC DNA]</scope>
    <source>
        <strain evidence="10 11">M97-236</strain>
    </source>
</reference>
<evidence type="ECO:0000256" key="6">
    <source>
        <dbReference type="ARBA" id="ARBA00036832"/>
    </source>
</evidence>
<evidence type="ECO:0000256" key="4">
    <source>
        <dbReference type="ARBA" id="ARBA00022833"/>
    </source>
</evidence>
<accession>A0ABR3RCY1</accession>
<comment type="caution">
    <text evidence="10">The sequence shown here is derived from an EMBL/GenBank/DDBJ whole genome shotgun (WGS) entry which is preliminary data.</text>
</comment>
<evidence type="ECO:0000256" key="5">
    <source>
        <dbReference type="ARBA" id="ARBA00023239"/>
    </source>
</evidence>
<evidence type="ECO:0000256" key="7">
    <source>
        <dbReference type="ARBA" id="ARBA00038889"/>
    </source>
</evidence>
<evidence type="ECO:0000256" key="1">
    <source>
        <dbReference type="ARBA" id="ARBA00005871"/>
    </source>
</evidence>
<sequence>MGDPLKAAALARSFNEFCAQIRDSDPQHYGFFASVPSLLDTAACLSEIEYAFDVLHADGVVLMTSYFSSSSRKIGEAEGGYLGHAAFEPVWAELNRRRAVVLVHPTFTPHLASAVSAALPPSMLDFPHETARAALDLVVGGTLRRKARECRIILSHGGGTLPAVVERVAALYPLSAGATKSAEEIREEVGWFYFDTALCSAPEQLAALKRIARPGHVLFGSDAPNAPVKAVSRFTEQLETSGEVSGEEKKEIDGDAARTLFPRLWEQEPSSATHL</sequence>
<evidence type="ECO:0000256" key="2">
    <source>
        <dbReference type="ARBA" id="ARBA00022723"/>
    </source>
</evidence>
<evidence type="ECO:0000256" key="3">
    <source>
        <dbReference type="ARBA" id="ARBA00022793"/>
    </source>
</evidence>
<keyword evidence="4" id="KW-0862">Zinc</keyword>
<evidence type="ECO:0000259" key="9">
    <source>
        <dbReference type="Pfam" id="PF04909"/>
    </source>
</evidence>
<keyword evidence="2" id="KW-0479">Metal-binding</keyword>
<feature type="domain" description="Amidohydrolase-related" evidence="9">
    <location>
        <begin position="11"/>
        <end position="262"/>
    </location>
</feature>
<dbReference type="Pfam" id="PF04909">
    <property type="entry name" value="Amidohydro_2"/>
    <property type="match status" value="1"/>
</dbReference>
<evidence type="ECO:0000313" key="11">
    <source>
        <dbReference type="Proteomes" id="UP001521222"/>
    </source>
</evidence>
<dbReference type="SUPFAM" id="SSF51556">
    <property type="entry name" value="Metallo-dependent hydrolases"/>
    <property type="match status" value="1"/>
</dbReference>
<protein>
    <recommendedName>
        <fullName evidence="7">6-methylsalicylate decarboxylase</fullName>
        <ecNumber evidence="7">4.1.1.52</ecNumber>
    </recommendedName>
</protein>
<keyword evidence="5 8" id="KW-0456">Lyase</keyword>